<keyword evidence="7" id="KW-1185">Reference proteome</keyword>
<dbReference type="EMBL" id="WHUG01000003">
    <property type="protein sequence ID" value="MQA38710.1"/>
    <property type="molecule type" value="Genomic_DNA"/>
</dbReference>
<keyword evidence="2" id="KW-0805">Transcription regulation</keyword>
<evidence type="ECO:0000259" key="5">
    <source>
        <dbReference type="PROSITE" id="PS01124"/>
    </source>
</evidence>
<evidence type="ECO:0000256" key="3">
    <source>
        <dbReference type="ARBA" id="ARBA00023125"/>
    </source>
</evidence>
<dbReference type="InterPro" id="IPR009057">
    <property type="entry name" value="Homeodomain-like_sf"/>
</dbReference>
<dbReference type="Gene3D" id="1.10.10.60">
    <property type="entry name" value="Homeodomain-like"/>
    <property type="match status" value="1"/>
</dbReference>
<dbReference type="GO" id="GO:0043565">
    <property type="term" value="F:sequence-specific DNA binding"/>
    <property type="evidence" value="ECO:0007669"/>
    <property type="project" value="InterPro"/>
</dbReference>
<name>A0A6A7N1B6_9BURK</name>
<dbReference type="CDD" id="cd06124">
    <property type="entry name" value="cupin_NimR-like_N"/>
    <property type="match status" value="1"/>
</dbReference>
<keyword evidence="3" id="KW-0238">DNA-binding</keyword>
<evidence type="ECO:0000256" key="2">
    <source>
        <dbReference type="ARBA" id="ARBA00023015"/>
    </source>
</evidence>
<dbReference type="RefSeq" id="WP_152838028.1">
    <property type="nucleotide sequence ID" value="NZ_WHUG01000003.1"/>
</dbReference>
<evidence type="ECO:0000256" key="4">
    <source>
        <dbReference type="ARBA" id="ARBA00023163"/>
    </source>
</evidence>
<protein>
    <submittedName>
        <fullName evidence="6">Helix-turn-helix domain-containing protein</fullName>
    </submittedName>
</protein>
<dbReference type="Proteomes" id="UP000440498">
    <property type="component" value="Unassembled WGS sequence"/>
</dbReference>
<dbReference type="InterPro" id="IPR018060">
    <property type="entry name" value="HTH_AraC"/>
</dbReference>
<evidence type="ECO:0000256" key="1">
    <source>
        <dbReference type="ARBA" id="ARBA00022491"/>
    </source>
</evidence>
<dbReference type="PROSITE" id="PS01124">
    <property type="entry name" value="HTH_ARAC_FAMILY_2"/>
    <property type="match status" value="1"/>
</dbReference>
<dbReference type="FunFam" id="1.10.10.60:FF:000132">
    <property type="entry name" value="AraC family transcriptional regulator"/>
    <property type="match status" value="1"/>
</dbReference>
<comment type="caution">
    <text evidence="6">The sequence shown here is derived from an EMBL/GenBank/DDBJ whole genome shotgun (WGS) entry which is preliminary data.</text>
</comment>
<dbReference type="SMART" id="SM00342">
    <property type="entry name" value="HTH_ARAC"/>
    <property type="match status" value="1"/>
</dbReference>
<sequence>MCRMQAKHSPVIDPARVDADGGPLLFAALSSGDVRMTATHSHARGQAIGALSGLLTISTERERLVVPPGYAIWIPPHHLHGLDAHGPVSAWSAYVAPAGCAALPAQPQVFQVSGLLREAVLRASAWPAAGLMAAPTPAQERIAAVILDELSAAPREQLVLTMPTDRRLLKIAQALAADPADPRSLNEWAGWAAIAPRTLTRHFVSETGLSFSDWRQRARLMRAVELLAAGHAVTSVALELGYDSLSAFIAMFRREMGVAPGGFAASHAAALALP</sequence>
<dbReference type="PROSITE" id="PS00041">
    <property type="entry name" value="HTH_ARAC_FAMILY_1"/>
    <property type="match status" value="1"/>
</dbReference>
<keyword evidence="1" id="KW-0678">Repressor</keyword>
<dbReference type="PANTHER" id="PTHR11019">
    <property type="entry name" value="HTH-TYPE TRANSCRIPTIONAL REGULATOR NIMR"/>
    <property type="match status" value="1"/>
</dbReference>
<dbReference type="Gene3D" id="2.60.120.10">
    <property type="entry name" value="Jelly Rolls"/>
    <property type="match status" value="1"/>
</dbReference>
<feature type="domain" description="HTH araC/xylS-type" evidence="5">
    <location>
        <begin position="169"/>
        <end position="266"/>
    </location>
</feature>
<dbReference type="InterPro" id="IPR018062">
    <property type="entry name" value="HTH_AraC-typ_CS"/>
</dbReference>
<dbReference type="SUPFAM" id="SSF51182">
    <property type="entry name" value="RmlC-like cupins"/>
    <property type="match status" value="1"/>
</dbReference>
<dbReference type="Pfam" id="PF12833">
    <property type="entry name" value="HTH_18"/>
    <property type="match status" value="1"/>
</dbReference>
<dbReference type="PANTHER" id="PTHR11019:SF159">
    <property type="entry name" value="TRANSCRIPTIONAL REGULATOR-RELATED"/>
    <property type="match status" value="1"/>
</dbReference>
<dbReference type="SUPFAM" id="SSF46689">
    <property type="entry name" value="Homeodomain-like"/>
    <property type="match status" value="1"/>
</dbReference>
<keyword evidence="4" id="KW-0804">Transcription</keyword>
<proteinExistence type="predicted"/>
<dbReference type="InterPro" id="IPR014710">
    <property type="entry name" value="RmlC-like_jellyroll"/>
</dbReference>
<dbReference type="GO" id="GO:0003700">
    <property type="term" value="F:DNA-binding transcription factor activity"/>
    <property type="evidence" value="ECO:0007669"/>
    <property type="project" value="InterPro"/>
</dbReference>
<evidence type="ECO:0000313" key="7">
    <source>
        <dbReference type="Proteomes" id="UP000440498"/>
    </source>
</evidence>
<evidence type="ECO:0000313" key="6">
    <source>
        <dbReference type="EMBL" id="MQA38710.1"/>
    </source>
</evidence>
<dbReference type="InterPro" id="IPR011051">
    <property type="entry name" value="RmlC_Cupin_sf"/>
</dbReference>
<dbReference type="AlphaFoldDB" id="A0A6A7N1B6"/>
<accession>A0A6A7N1B6</accession>
<reference evidence="6 7" key="1">
    <citation type="submission" date="2019-10" db="EMBL/GenBank/DDBJ databases">
        <title>Two novel species isolated from a subtropical stream in China.</title>
        <authorList>
            <person name="Lu H."/>
        </authorList>
    </citation>
    <scope>NUCLEOTIDE SEQUENCE [LARGE SCALE GENOMIC DNA]</scope>
    <source>
        <strain evidence="6 7">FT29W</strain>
    </source>
</reference>
<gene>
    <name evidence="6" type="ORF">GEV02_11150</name>
</gene>
<organism evidence="6 7">
    <name type="scientific">Rugamonas aquatica</name>
    <dbReference type="NCBI Taxonomy" id="2743357"/>
    <lineage>
        <taxon>Bacteria</taxon>
        <taxon>Pseudomonadati</taxon>
        <taxon>Pseudomonadota</taxon>
        <taxon>Betaproteobacteria</taxon>
        <taxon>Burkholderiales</taxon>
        <taxon>Oxalobacteraceae</taxon>
        <taxon>Telluria group</taxon>
        <taxon>Rugamonas</taxon>
    </lineage>
</organism>